<evidence type="ECO:0000313" key="3">
    <source>
        <dbReference type="Proteomes" id="UP000262073"/>
    </source>
</evidence>
<dbReference type="AlphaFoldDB" id="A0A346NRF3"/>
<keyword evidence="1" id="KW-0472">Membrane</keyword>
<feature type="transmembrane region" description="Helical" evidence="1">
    <location>
        <begin position="6"/>
        <end position="24"/>
    </location>
</feature>
<evidence type="ECO:0000313" key="2">
    <source>
        <dbReference type="EMBL" id="AXR08110.1"/>
    </source>
</evidence>
<organism evidence="2 3">
    <name type="scientific">Salinimonas sediminis</name>
    <dbReference type="NCBI Taxonomy" id="2303538"/>
    <lineage>
        <taxon>Bacteria</taxon>
        <taxon>Pseudomonadati</taxon>
        <taxon>Pseudomonadota</taxon>
        <taxon>Gammaproteobacteria</taxon>
        <taxon>Alteromonadales</taxon>
        <taxon>Alteromonadaceae</taxon>
        <taxon>Alteromonas/Salinimonas group</taxon>
        <taxon>Salinimonas</taxon>
    </lineage>
</organism>
<dbReference type="KEGG" id="salm:D0Y50_18195"/>
<proteinExistence type="predicted"/>
<protein>
    <recommendedName>
        <fullName evidence="4">MSHA biogenesis protein MshF</fullName>
    </recommendedName>
</protein>
<gene>
    <name evidence="2" type="ORF">D0Y50_18195</name>
</gene>
<reference evidence="2 3" key="1">
    <citation type="submission" date="2018-08" db="EMBL/GenBank/DDBJ databases">
        <title>Salinimonas sediminis sp. nov., a piezophilic bacterium isolated from a deep-sea sediment sample from the New Britain Trench.</title>
        <authorList>
            <person name="Cao J."/>
        </authorList>
    </citation>
    <scope>NUCLEOTIDE SEQUENCE [LARGE SCALE GENOMIC DNA]</scope>
    <source>
        <strain evidence="2 3">N102</strain>
    </source>
</reference>
<keyword evidence="1" id="KW-1133">Transmembrane helix</keyword>
<evidence type="ECO:0000256" key="1">
    <source>
        <dbReference type="SAM" id="Phobius"/>
    </source>
</evidence>
<sequence length="155" mass="17541">MWLNCAIVLVFAGTLLTLIFYLNTTEPDIRREQLKLLSHRMQENATRAGYQWQVEGRPVAIMLLHYDTHSKETGRKPVKMATNGLPKVETGDDQCTRLWQSLVNEPLQLDGFKVSAEYIPIADHDSQTGPICRFGVSRGSHFDYAINSGTVIFTE</sequence>
<keyword evidence="1" id="KW-0812">Transmembrane</keyword>
<accession>A0A346NRF3</accession>
<dbReference type="Proteomes" id="UP000262073">
    <property type="component" value="Chromosome"/>
</dbReference>
<evidence type="ECO:0008006" key="4">
    <source>
        <dbReference type="Google" id="ProtNLM"/>
    </source>
</evidence>
<keyword evidence="3" id="KW-1185">Reference proteome</keyword>
<dbReference type="EMBL" id="CP031769">
    <property type="protein sequence ID" value="AXR08110.1"/>
    <property type="molecule type" value="Genomic_DNA"/>
</dbReference>
<name>A0A346NRF3_9ALTE</name>